<feature type="transmembrane region" description="Helical" evidence="9">
    <location>
        <begin position="268"/>
        <end position="290"/>
    </location>
</feature>
<gene>
    <name evidence="12" type="ORF">QR98_0039330</name>
    <name evidence="11" type="ORF">SSS_7654</name>
</gene>
<dbReference type="EMBL" id="WVUK01000065">
    <property type="protein sequence ID" value="KAF7488959.1"/>
    <property type="molecule type" value="Genomic_DNA"/>
</dbReference>
<dbReference type="GO" id="GO:0008270">
    <property type="term" value="F:zinc ion binding"/>
    <property type="evidence" value="ECO:0007669"/>
    <property type="project" value="UniProtKB-KW"/>
</dbReference>
<keyword evidence="6" id="KW-0862">Zinc</keyword>
<reference evidence="13" key="4">
    <citation type="submission" date="2022-06" db="UniProtKB">
        <authorList>
            <consortium name="EnsemblMetazoa"/>
        </authorList>
    </citation>
    <scope>IDENTIFICATION</scope>
</reference>
<dbReference type="GO" id="GO:0005768">
    <property type="term" value="C:endosome"/>
    <property type="evidence" value="ECO:0007669"/>
    <property type="project" value="UniProtKB-SubCell"/>
</dbReference>
<evidence type="ECO:0000256" key="3">
    <source>
        <dbReference type="ARBA" id="ARBA00004656"/>
    </source>
</evidence>
<name>A0A132A3N1_SARSC</name>
<sequence length="342" mass="39867">MGKEEPNLGIVDDSPLDDRFDSNKINIITLQMEPELSLQPSSVMTIKQKNKIHQNDFINVINFDDEDDDDGKPICRICHCSNEDVEWIQTQIDNQSTITIDQQPNSTFSIHSKSSQHSEQKRKSKMKSVKSSASTQRQLQTQQPSPPLQSLSCSSFKNLDDPFQLITPCYCTGSLEFVHHKCLQQWIRSSNHKYCELCKYNFNLKRKNRPFYQWECFKMTASEQRKLMFHGCFNLISMICVFWSIYVIAEKASLELTGKLGWKFWIKLLIVIVGFLCGLIFIFFQLKLYVTILKRWKQYNQIVIIENVRKDIIANNVSLDQHTKSAPNVQFESQTIENKQND</sequence>
<evidence type="ECO:0000256" key="8">
    <source>
        <dbReference type="SAM" id="MobiDB-lite"/>
    </source>
</evidence>
<dbReference type="VEuPathDB" id="VectorBase:SSCA002008"/>
<evidence type="ECO:0000256" key="9">
    <source>
        <dbReference type="SAM" id="Phobius"/>
    </source>
</evidence>
<dbReference type="OrthoDB" id="264354at2759"/>
<dbReference type="SUPFAM" id="SSF57850">
    <property type="entry name" value="RING/U-box"/>
    <property type="match status" value="1"/>
</dbReference>
<keyword evidence="4" id="KW-0479">Metal-binding</keyword>
<reference evidence="12 15" key="1">
    <citation type="journal article" date="2015" name="Parasit. Vectors">
        <title>Draft genome of the scabies mite.</title>
        <authorList>
            <person name="Rider S.D.Jr."/>
            <person name="Morgan M.S."/>
            <person name="Arlian L.G."/>
        </authorList>
    </citation>
    <scope>NUCLEOTIDE SEQUENCE [LARGE SCALE GENOMIC DNA]</scope>
    <source>
        <strain evidence="12">Arlian Lab</strain>
    </source>
</reference>
<keyword evidence="9" id="KW-1133">Transmembrane helix</keyword>
<feature type="transmembrane region" description="Helical" evidence="9">
    <location>
        <begin position="227"/>
        <end position="248"/>
    </location>
</feature>
<dbReference type="EMBL" id="JXLN01010295">
    <property type="protein sequence ID" value="KPM05469.1"/>
    <property type="molecule type" value="Genomic_DNA"/>
</dbReference>
<feature type="region of interest" description="Disordered" evidence="8">
    <location>
        <begin position="106"/>
        <end position="149"/>
    </location>
</feature>
<keyword evidence="14" id="KW-1185">Reference proteome</keyword>
<dbReference type="GO" id="GO:0002376">
    <property type="term" value="P:immune system process"/>
    <property type="evidence" value="ECO:0007669"/>
    <property type="project" value="UniProtKB-KW"/>
</dbReference>
<feature type="compositionally biased region" description="Low complexity" evidence="8">
    <location>
        <begin position="129"/>
        <end position="149"/>
    </location>
</feature>
<dbReference type="GO" id="GO:0005765">
    <property type="term" value="C:lysosomal membrane"/>
    <property type="evidence" value="ECO:0007669"/>
    <property type="project" value="UniProtKB-SubCell"/>
</dbReference>
<evidence type="ECO:0000256" key="4">
    <source>
        <dbReference type="ARBA" id="ARBA00022723"/>
    </source>
</evidence>
<dbReference type="Gene3D" id="3.30.40.10">
    <property type="entry name" value="Zinc/RING finger domain, C3HC4 (zinc finger)"/>
    <property type="match status" value="1"/>
</dbReference>
<dbReference type="InterPro" id="IPR013083">
    <property type="entry name" value="Znf_RING/FYVE/PHD"/>
</dbReference>
<dbReference type="Proteomes" id="UP000616769">
    <property type="component" value="Unassembled WGS sequence"/>
</dbReference>
<organism evidence="12 15">
    <name type="scientific">Sarcoptes scabiei</name>
    <name type="common">Itch mite</name>
    <name type="synonym">Acarus scabiei</name>
    <dbReference type="NCBI Taxonomy" id="52283"/>
    <lineage>
        <taxon>Eukaryota</taxon>
        <taxon>Metazoa</taxon>
        <taxon>Ecdysozoa</taxon>
        <taxon>Arthropoda</taxon>
        <taxon>Chelicerata</taxon>
        <taxon>Arachnida</taxon>
        <taxon>Acari</taxon>
        <taxon>Acariformes</taxon>
        <taxon>Sarcoptiformes</taxon>
        <taxon>Astigmata</taxon>
        <taxon>Psoroptidia</taxon>
        <taxon>Sarcoptoidea</taxon>
        <taxon>Sarcoptidae</taxon>
        <taxon>Sarcoptinae</taxon>
        <taxon>Sarcoptes</taxon>
    </lineage>
</organism>
<dbReference type="AlphaFoldDB" id="A0A132A3N1"/>
<evidence type="ECO:0000256" key="7">
    <source>
        <dbReference type="ARBA" id="ARBA00022859"/>
    </source>
</evidence>
<feature type="domain" description="RING-CH-type" evidence="10">
    <location>
        <begin position="145"/>
        <end position="205"/>
    </location>
</feature>
<dbReference type="PROSITE" id="PS51292">
    <property type="entry name" value="ZF_RING_CH"/>
    <property type="match status" value="1"/>
</dbReference>
<keyword evidence="9" id="KW-0812">Transmembrane</keyword>
<dbReference type="SMART" id="SM00744">
    <property type="entry name" value="RINGv"/>
    <property type="match status" value="1"/>
</dbReference>
<dbReference type="Pfam" id="PF12906">
    <property type="entry name" value="RINGv"/>
    <property type="match status" value="1"/>
</dbReference>
<comment type="subcellular location">
    <subcellularLocation>
        <location evidence="1">Endomembrane system</location>
        <topology evidence="1">Multi-pass membrane protein</topology>
    </subcellularLocation>
    <subcellularLocation>
        <location evidence="2">Endosome</location>
    </subcellularLocation>
    <subcellularLocation>
        <location evidence="3">Lysosome membrane</location>
    </subcellularLocation>
</comment>
<evidence type="ECO:0000259" key="10">
    <source>
        <dbReference type="PROSITE" id="PS51292"/>
    </source>
</evidence>
<evidence type="ECO:0000313" key="14">
    <source>
        <dbReference type="Proteomes" id="UP000070412"/>
    </source>
</evidence>
<keyword evidence="9" id="KW-0472">Membrane</keyword>
<proteinExistence type="predicted"/>
<evidence type="ECO:0000256" key="1">
    <source>
        <dbReference type="ARBA" id="ARBA00004127"/>
    </source>
</evidence>
<evidence type="ECO:0000313" key="11">
    <source>
        <dbReference type="EMBL" id="KAF7488959.1"/>
    </source>
</evidence>
<protein>
    <submittedName>
        <fullName evidence="11 12">E3 ubiquitin-protein ligase MARCH8</fullName>
    </submittedName>
</protein>
<evidence type="ECO:0000256" key="6">
    <source>
        <dbReference type="ARBA" id="ARBA00022833"/>
    </source>
</evidence>
<dbReference type="InterPro" id="IPR011016">
    <property type="entry name" value="Znf_RING-CH"/>
</dbReference>
<evidence type="ECO:0000313" key="12">
    <source>
        <dbReference type="EMBL" id="KPM05469.1"/>
    </source>
</evidence>
<feature type="compositionally biased region" description="Polar residues" evidence="8">
    <location>
        <begin position="106"/>
        <end position="115"/>
    </location>
</feature>
<accession>A0A132A3N1</accession>
<reference evidence="11" key="3">
    <citation type="submission" date="2020-01" db="EMBL/GenBank/DDBJ databases">
        <authorList>
            <person name="Korhonen P.K.K."/>
            <person name="Guangxu M.G."/>
            <person name="Wang T.W."/>
            <person name="Stroehlein A.J.S."/>
            <person name="Young N.D."/>
            <person name="Ang C.-S.A."/>
            <person name="Fernando D.W.F."/>
            <person name="Lu H.L."/>
            <person name="Taylor S.T."/>
            <person name="Ehtesham M.E.M."/>
            <person name="Najaraj S.H.N."/>
            <person name="Harsha G.H.G."/>
            <person name="Madugundu A.M."/>
            <person name="Renuse S.R."/>
            <person name="Holt D.H."/>
            <person name="Pandey A.P."/>
            <person name="Papenfuss A.P."/>
            <person name="Gasser R.B.G."/>
            <person name="Fischer K.F."/>
        </authorList>
    </citation>
    <scope>NUCLEOTIDE SEQUENCE</scope>
    <source>
        <strain evidence="11">SSS_KF_BRIS2020</strain>
    </source>
</reference>
<evidence type="ECO:0000256" key="5">
    <source>
        <dbReference type="ARBA" id="ARBA00022771"/>
    </source>
</evidence>
<dbReference type="PANTHER" id="PTHR45981">
    <property type="entry name" value="LD02310P"/>
    <property type="match status" value="1"/>
</dbReference>
<evidence type="ECO:0000256" key="2">
    <source>
        <dbReference type="ARBA" id="ARBA00004177"/>
    </source>
</evidence>
<keyword evidence="5" id="KW-0863">Zinc-finger</keyword>
<keyword evidence="7" id="KW-0391">Immunity</keyword>
<dbReference type="Proteomes" id="UP000070412">
    <property type="component" value="Unassembled WGS sequence"/>
</dbReference>
<evidence type="ECO:0000313" key="15">
    <source>
        <dbReference type="Proteomes" id="UP000616769"/>
    </source>
</evidence>
<reference evidence="14" key="2">
    <citation type="journal article" date="2020" name="PLoS Negl. Trop. Dis.">
        <title>High-quality nuclear genome for Sarcoptes scabiei-A critical resource for a neglected parasite.</title>
        <authorList>
            <person name="Korhonen P.K."/>
            <person name="Gasser R.B."/>
            <person name="Ma G."/>
            <person name="Wang T."/>
            <person name="Stroehlein A.J."/>
            <person name="Young N.D."/>
            <person name="Ang C.S."/>
            <person name="Fernando D.D."/>
            <person name="Lu H.C."/>
            <person name="Taylor S."/>
            <person name="Reynolds S.L."/>
            <person name="Mofiz E."/>
            <person name="Najaraj S.H."/>
            <person name="Gowda H."/>
            <person name="Madugundu A."/>
            <person name="Renuse S."/>
            <person name="Holt D."/>
            <person name="Pandey A."/>
            <person name="Papenfuss A.T."/>
            <person name="Fischer K."/>
        </authorList>
    </citation>
    <scope>NUCLEOTIDE SEQUENCE [LARGE SCALE GENOMIC DNA]</scope>
</reference>
<evidence type="ECO:0000313" key="13">
    <source>
        <dbReference type="EnsemblMetazoa" id="KAF7488959.1"/>
    </source>
</evidence>
<dbReference type="EnsemblMetazoa" id="SSS_7654s_mrna">
    <property type="protein sequence ID" value="KAF7488959.1"/>
    <property type="gene ID" value="SSS_7654"/>
</dbReference>